<accession>A0A813NJS4</accession>
<dbReference type="AlphaFoldDB" id="A0A813NJS4"/>
<protein>
    <recommendedName>
        <fullName evidence="1">Thioredoxin domain-containing protein</fullName>
    </recommendedName>
</protein>
<sequence length="177" mass="20406">MAGVAKLFDGHVLDKSNKEINLNDDQYKGKVVGLYFSAHWCPPCRNFTPKLVEFYNKHAQEKKFEIIFVSSDRDDVAFNDYYKEMPWLALSFKDRKNKEELSKKFNISGIPTLILVDADSGDIIYRKNKEELSKKFNISGIPTLILVDADSGDIICTDARNYIQHEDENGENFPWKS</sequence>
<dbReference type="EMBL" id="CAJNOE010000017">
    <property type="protein sequence ID" value="CAF0738542.1"/>
    <property type="molecule type" value="Genomic_DNA"/>
</dbReference>
<name>A0A813NJS4_9BILA</name>
<dbReference type="GO" id="GO:0031397">
    <property type="term" value="P:negative regulation of protein ubiquitination"/>
    <property type="evidence" value="ECO:0007669"/>
    <property type="project" value="TreeGrafter"/>
</dbReference>
<reference evidence="2" key="1">
    <citation type="submission" date="2021-02" db="EMBL/GenBank/DDBJ databases">
        <authorList>
            <person name="Nowell W R."/>
        </authorList>
    </citation>
    <scope>NUCLEOTIDE SEQUENCE</scope>
</reference>
<dbReference type="SUPFAM" id="SSF52833">
    <property type="entry name" value="Thioredoxin-like"/>
    <property type="match status" value="1"/>
</dbReference>
<dbReference type="Pfam" id="PF13905">
    <property type="entry name" value="Thioredoxin_8"/>
    <property type="match status" value="1"/>
</dbReference>
<dbReference type="Proteomes" id="UP000663860">
    <property type="component" value="Unassembled WGS sequence"/>
</dbReference>
<organism evidence="2 3">
    <name type="scientific">Adineta steineri</name>
    <dbReference type="NCBI Taxonomy" id="433720"/>
    <lineage>
        <taxon>Eukaryota</taxon>
        <taxon>Metazoa</taxon>
        <taxon>Spiralia</taxon>
        <taxon>Gnathifera</taxon>
        <taxon>Rotifera</taxon>
        <taxon>Eurotatoria</taxon>
        <taxon>Bdelloidea</taxon>
        <taxon>Adinetida</taxon>
        <taxon>Adinetidae</taxon>
        <taxon>Adineta</taxon>
    </lineage>
</organism>
<dbReference type="GO" id="GO:0004791">
    <property type="term" value="F:thioredoxin-disulfide reductase (NADPH) activity"/>
    <property type="evidence" value="ECO:0007669"/>
    <property type="project" value="TreeGrafter"/>
</dbReference>
<dbReference type="GO" id="GO:0005634">
    <property type="term" value="C:nucleus"/>
    <property type="evidence" value="ECO:0007669"/>
    <property type="project" value="TreeGrafter"/>
</dbReference>
<evidence type="ECO:0000313" key="3">
    <source>
        <dbReference type="Proteomes" id="UP000663860"/>
    </source>
</evidence>
<dbReference type="InterPro" id="IPR036249">
    <property type="entry name" value="Thioredoxin-like_sf"/>
</dbReference>
<dbReference type="Gene3D" id="3.40.30.10">
    <property type="entry name" value="Glutaredoxin"/>
    <property type="match status" value="2"/>
</dbReference>
<proteinExistence type="predicted"/>
<gene>
    <name evidence="2" type="ORF">IZO911_LOCUS3384</name>
</gene>
<feature type="domain" description="Thioredoxin" evidence="1">
    <location>
        <begin position="1"/>
        <end position="152"/>
    </location>
</feature>
<evidence type="ECO:0000313" key="2">
    <source>
        <dbReference type="EMBL" id="CAF0738542.1"/>
    </source>
</evidence>
<dbReference type="PANTHER" id="PTHR46472:SF1">
    <property type="entry name" value="NUCLEOREDOXIN"/>
    <property type="match status" value="1"/>
</dbReference>
<evidence type="ECO:0000259" key="1">
    <source>
        <dbReference type="PROSITE" id="PS51352"/>
    </source>
</evidence>
<comment type="caution">
    <text evidence="2">The sequence shown here is derived from an EMBL/GenBank/DDBJ whole genome shotgun (WGS) entry which is preliminary data.</text>
</comment>
<dbReference type="GO" id="GO:0030178">
    <property type="term" value="P:negative regulation of Wnt signaling pathway"/>
    <property type="evidence" value="ECO:0007669"/>
    <property type="project" value="TreeGrafter"/>
</dbReference>
<dbReference type="PANTHER" id="PTHR46472">
    <property type="entry name" value="NUCLEOREDOXIN"/>
    <property type="match status" value="1"/>
</dbReference>
<dbReference type="PROSITE" id="PS51352">
    <property type="entry name" value="THIOREDOXIN_2"/>
    <property type="match status" value="1"/>
</dbReference>
<dbReference type="InterPro" id="IPR013766">
    <property type="entry name" value="Thioredoxin_domain"/>
</dbReference>
<dbReference type="InterPro" id="IPR012336">
    <property type="entry name" value="Thioredoxin-like_fold"/>
</dbReference>